<dbReference type="GO" id="GO:0016887">
    <property type="term" value="F:ATP hydrolysis activity"/>
    <property type="evidence" value="ECO:0007669"/>
    <property type="project" value="InterPro"/>
</dbReference>
<evidence type="ECO:0000259" key="2">
    <source>
        <dbReference type="Pfam" id="PF02374"/>
    </source>
</evidence>
<feature type="compositionally biased region" description="Low complexity" evidence="1">
    <location>
        <begin position="353"/>
        <end position="363"/>
    </location>
</feature>
<feature type="compositionally biased region" description="Basic and acidic residues" evidence="1">
    <location>
        <begin position="367"/>
        <end position="385"/>
    </location>
</feature>
<dbReference type="Proteomes" id="UP000007842">
    <property type="component" value="Chromosome"/>
</dbReference>
<dbReference type="KEGG" id="sct:SCAT_2887"/>
<dbReference type="AlphaFoldDB" id="F8K1P7"/>
<dbReference type="InterPro" id="IPR016300">
    <property type="entry name" value="ATPase_ArsA/GET3"/>
</dbReference>
<sequence length="485" mass="51100">MTWETPPLQIDPLLDDPATRIIVCCGSGGVGKTTTAAALGVRAAERGRTVVVLTIDPARRLAQSMGLTELDNTPRRVAGVDESAGGRLHAMMLDMKRTFDEIVEQHADPQRAQAILDNPFYQSLSAGFAGTQEYMAMEKLGQLRARDEWDLIVVDTPPSRSALDFLDAPGRLGSFLDGRFIRLLMAPAKAGGRAGMKFLNVGMSMMTGALSKVVGAHLLQDVQTFVAAMDTMFGGFRKRADATYRLLQAPGTAFLVVAAPERDALREASYFVERLAADRMPLAGLVLNRVHGSGATTLTAERALAAAEALEDLLDEPSTQVLVNGVEDDDATADAESHPDDGIVDHHNGKTGGSRSSGRTPGDGSDDPGHGDLPGRDPRGTRDDGTPDGGSPGSPTPSGHHAPVSGADATGEPSAEGLAAGLLRLHADRMQLTVRERRARERFASVHPDVPVAEVAALPGDVHDLDGLRAVGERLAAGDPVTSVA</sequence>
<evidence type="ECO:0000256" key="1">
    <source>
        <dbReference type="SAM" id="MobiDB-lite"/>
    </source>
</evidence>
<gene>
    <name evidence="3" type="ordered locus">SCATT_28770</name>
</gene>
<proteinExistence type="predicted"/>
<dbReference type="RefSeq" id="WP_014143624.1">
    <property type="nucleotide sequence ID" value="NC_016111.1"/>
</dbReference>
<accession>F8K1P7</accession>
<feature type="region of interest" description="Disordered" evidence="1">
    <location>
        <begin position="330"/>
        <end position="414"/>
    </location>
</feature>
<dbReference type="HOGENOM" id="CLU_044079_0_0_11"/>
<dbReference type="GO" id="GO:0005524">
    <property type="term" value="F:ATP binding"/>
    <property type="evidence" value="ECO:0007669"/>
    <property type="project" value="InterPro"/>
</dbReference>
<dbReference type="STRING" id="1003195.SCATT_28770"/>
<dbReference type="InterPro" id="IPR027417">
    <property type="entry name" value="P-loop_NTPase"/>
</dbReference>
<dbReference type="PATRIC" id="fig|1003195.11.peg.4372"/>
<evidence type="ECO:0000313" key="3">
    <source>
        <dbReference type="EMBL" id="AEW95248.1"/>
    </source>
</evidence>
<organism evidence="3 4">
    <name type="scientific">Streptantibioticus cattleyicolor (strain ATCC 35852 / DSM 46488 / JCM 4925 / NBRC 14057 / NRRL 8057)</name>
    <name type="common">Streptomyces cattleya</name>
    <dbReference type="NCBI Taxonomy" id="1003195"/>
    <lineage>
        <taxon>Bacteria</taxon>
        <taxon>Bacillati</taxon>
        <taxon>Actinomycetota</taxon>
        <taxon>Actinomycetes</taxon>
        <taxon>Kitasatosporales</taxon>
        <taxon>Streptomycetaceae</taxon>
        <taxon>Streptantibioticus</taxon>
    </lineage>
</organism>
<dbReference type="Gene3D" id="3.40.50.300">
    <property type="entry name" value="P-loop containing nucleotide triphosphate hydrolases"/>
    <property type="match status" value="1"/>
</dbReference>
<dbReference type="InterPro" id="IPR025723">
    <property type="entry name" value="ArsA/GET3_ATPase-like"/>
</dbReference>
<feature type="domain" description="ArsA/GET3 Anion-transporting ATPase-like" evidence="2">
    <location>
        <begin position="19"/>
        <end position="290"/>
    </location>
</feature>
<evidence type="ECO:0000313" key="4">
    <source>
        <dbReference type="Proteomes" id="UP000007842"/>
    </source>
</evidence>
<protein>
    <submittedName>
        <fullName evidence="3">Ion-transporting ATPase</fullName>
    </submittedName>
</protein>
<dbReference type="SUPFAM" id="SSF52540">
    <property type="entry name" value="P-loop containing nucleoside triphosphate hydrolases"/>
    <property type="match status" value="1"/>
</dbReference>
<dbReference type="PANTHER" id="PTHR10803:SF26">
    <property type="entry name" value="ANION TRANSPORTER ATPASE-RELATED"/>
    <property type="match status" value="1"/>
</dbReference>
<dbReference type="KEGG" id="scy:SCATT_28770"/>
<dbReference type="EMBL" id="CP003219">
    <property type="protein sequence ID" value="AEW95248.1"/>
    <property type="molecule type" value="Genomic_DNA"/>
</dbReference>
<keyword evidence="4" id="KW-1185">Reference proteome</keyword>
<accession>G8WQN4</accession>
<feature type="compositionally biased region" description="Basic and acidic residues" evidence="1">
    <location>
        <begin position="335"/>
        <end position="348"/>
    </location>
</feature>
<dbReference type="eggNOG" id="COG0003">
    <property type="taxonomic scope" value="Bacteria"/>
</dbReference>
<reference evidence="4" key="1">
    <citation type="submission" date="2011-12" db="EMBL/GenBank/DDBJ databases">
        <title>Complete genome sequence of Streptomyces cattleya strain DSM 46488.</title>
        <authorList>
            <person name="Ou H.-Y."/>
            <person name="Li P."/>
            <person name="Zhao C."/>
            <person name="O'Hagan D."/>
            <person name="Deng Z."/>
        </authorList>
    </citation>
    <scope>NUCLEOTIDE SEQUENCE [LARGE SCALE GENOMIC DNA]</scope>
    <source>
        <strain evidence="4">ATCC 35852 / DSM 46488 / JCM 4925 / NBRC 14057 / NRRL 8057</strain>
    </source>
</reference>
<dbReference type="PANTHER" id="PTHR10803">
    <property type="entry name" value="ARSENICAL PUMP-DRIVING ATPASE ARSENITE-TRANSLOCATING ATPASE"/>
    <property type="match status" value="1"/>
</dbReference>
<dbReference type="OrthoDB" id="5490584at2"/>
<name>F8K1P7_STREN</name>
<dbReference type="Pfam" id="PF02374">
    <property type="entry name" value="ArsA_ATPase"/>
    <property type="match status" value="1"/>
</dbReference>
<dbReference type="CDD" id="cd02035">
    <property type="entry name" value="ArsA"/>
    <property type="match status" value="1"/>
</dbReference>